<keyword evidence="3" id="KW-0813">Transport</keyword>
<evidence type="ECO:0000256" key="3">
    <source>
        <dbReference type="ARBA" id="ARBA00022448"/>
    </source>
</evidence>
<organism evidence="9 10">
    <name type="scientific">Ferrimonas sediminicola</name>
    <dbReference type="NCBI Taxonomy" id="2569538"/>
    <lineage>
        <taxon>Bacteria</taxon>
        <taxon>Pseudomonadati</taxon>
        <taxon>Pseudomonadota</taxon>
        <taxon>Gammaproteobacteria</taxon>
        <taxon>Alteromonadales</taxon>
        <taxon>Ferrimonadaceae</taxon>
        <taxon>Ferrimonas</taxon>
    </lineage>
</organism>
<dbReference type="InterPro" id="IPR036280">
    <property type="entry name" value="Multihaem_cyt_sf"/>
</dbReference>
<reference evidence="9 10" key="1">
    <citation type="submission" date="2019-04" db="EMBL/GenBank/DDBJ databases">
        <authorList>
            <person name="Hwang J.C."/>
        </authorList>
    </citation>
    <scope>NUCLEOTIDE SEQUENCE [LARGE SCALE GENOMIC DNA]</scope>
    <source>
        <strain evidence="9 10">IMCC35001</strain>
    </source>
</reference>
<dbReference type="Gene3D" id="1.10.1130.10">
    <property type="entry name" value="Flavocytochrome C3, Chain A"/>
    <property type="match status" value="1"/>
</dbReference>
<dbReference type="GO" id="GO:0046872">
    <property type="term" value="F:metal ion binding"/>
    <property type="evidence" value="ECO:0007669"/>
    <property type="project" value="UniProtKB-KW"/>
</dbReference>
<gene>
    <name evidence="9" type="ORF">FCL40_10645</name>
</gene>
<evidence type="ECO:0000313" key="10">
    <source>
        <dbReference type="Proteomes" id="UP000305674"/>
    </source>
</evidence>
<dbReference type="AlphaFoldDB" id="A0A4U1BCP1"/>
<dbReference type="GO" id="GO:0042597">
    <property type="term" value="C:periplasmic space"/>
    <property type="evidence" value="ECO:0007669"/>
    <property type="project" value="UniProtKB-SubCell"/>
</dbReference>
<feature type="domain" description="Tetrahaem cytochrome" evidence="8">
    <location>
        <begin position="11"/>
        <end position="88"/>
    </location>
</feature>
<evidence type="ECO:0000256" key="2">
    <source>
        <dbReference type="ARBA" id="ARBA00004418"/>
    </source>
</evidence>
<dbReference type="EMBL" id="SWCI01000006">
    <property type="protein sequence ID" value="TKB48793.1"/>
    <property type="molecule type" value="Genomic_DNA"/>
</dbReference>
<dbReference type="OrthoDB" id="9153838at2"/>
<evidence type="ECO:0000313" key="9">
    <source>
        <dbReference type="EMBL" id="TKB48793.1"/>
    </source>
</evidence>
<evidence type="ECO:0000256" key="5">
    <source>
        <dbReference type="ARBA" id="ARBA00022723"/>
    </source>
</evidence>
<comment type="caution">
    <text evidence="9">The sequence shown here is derived from an EMBL/GenBank/DDBJ whole genome shotgun (WGS) entry which is preliminary data.</text>
</comment>
<sequence length="96" mass="10906">MTGRSYHEKLHSNNNCKACHGAQADGYPEDDTCHKCHNPDKLAQKTARSGEEVHQNPHDNLHYGKDVPCTECHGEHMAKEPLCADCHTFKYPNHKR</sequence>
<evidence type="ECO:0000256" key="1">
    <source>
        <dbReference type="ARBA" id="ARBA00001926"/>
    </source>
</evidence>
<evidence type="ECO:0000256" key="4">
    <source>
        <dbReference type="ARBA" id="ARBA00022617"/>
    </source>
</evidence>
<keyword evidence="10" id="KW-1185">Reference proteome</keyword>
<dbReference type="Proteomes" id="UP000305674">
    <property type="component" value="Unassembled WGS sequence"/>
</dbReference>
<protein>
    <submittedName>
        <fullName evidence="9">Cytochrome C</fullName>
    </submittedName>
</protein>
<keyword evidence="4" id="KW-0349">Heme</keyword>
<proteinExistence type="predicted"/>
<evidence type="ECO:0000256" key="7">
    <source>
        <dbReference type="ARBA" id="ARBA00023004"/>
    </source>
</evidence>
<comment type="subcellular location">
    <subcellularLocation>
        <location evidence="2">Periplasm</location>
    </subcellularLocation>
</comment>
<accession>A0A4U1BCP1</accession>
<name>A0A4U1BCP1_9GAMM</name>
<comment type="cofactor">
    <cofactor evidence="1">
        <name>heme c</name>
        <dbReference type="ChEBI" id="CHEBI:61717"/>
    </cofactor>
</comment>
<keyword evidence="7" id="KW-0408">Iron</keyword>
<dbReference type="SUPFAM" id="SSF48695">
    <property type="entry name" value="Multiheme cytochromes"/>
    <property type="match status" value="1"/>
</dbReference>
<evidence type="ECO:0000256" key="6">
    <source>
        <dbReference type="ARBA" id="ARBA00022982"/>
    </source>
</evidence>
<dbReference type="Pfam" id="PF14537">
    <property type="entry name" value="Cytochrom_c3_2"/>
    <property type="match status" value="1"/>
</dbReference>
<keyword evidence="6" id="KW-0249">Electron transport</keyword>
<dbReference type="InterPro" id="IPR012286">
    <property type="entry name" value="Tetrahaem_cytochrome"/>
</dbReference>
<keyword evidence="5" id="KW-0479">Metal-binding</keyword>
<evidence type="ECO:0000259" key="8">
    <source>
        <dbReference type="Pfam" id="PF14537"/>
    </source>
</evidence>